<organism evidence="1 2">
    <name type="scientific">Rhizopus microsporus ATCC 52813</name>
    <dbReference type="NCBI Taxonomy" id="1340429"/>
    <lineage>
        <taxon>Eukaryota</taxon>
        <taxon>Fungi</taxon>
        <taxon>Fungi incertae sedis</taxon>
        <taxon>Mucoromycota</taxon>
        <taxon>Mucoromycotina</taxon>
        <taxon>Mucoromycetes</taxon>
        <taxon>Mucorales</taxon>
        <taxon>Mucorineae</taxon>
        <taxon>Rhizopodaceae</taxon>
        <taxon>Rhizopus</taxon>
    </lineage>
</organism>
<gene>
    <name evidence="1" type="ORF">RHIMIDRAFT_257328</name>
</gene>
<evidence type="ECO:0000313" key="1">
    <source>
        <dbReference type="EMBL" id="PHZ11329.1"/>
    </source>
</evidence>
<sequence>MTHLYSDSQKIRVRQLSVLDDKHHDNTTKKISSLLKDHQSYMKILKNKGYTIIGYCRRSDLRKREKISKAYCNK</sequence>
<name>A0A2G4SRC6_RHIZD</name>
<reference evidence="1 2" key="1">
    <citation type="journal article" date="2016" name="Proc. Natl. Acad. Sci. U.S.A.">
        <title>Lipid metabolic changes in an early divergent fungus govern the establishment of a mutualistic symbiosis with endobacteria.</title>
        <authorList>
            <person name="Lastovetsky O.A."/>
            <person name="Gaspar M.L."/>
            <person name="Mondo S.J."/>
            <person name="LaButti K.M."/>
            <person name="Sandor L."/>
            <person name="Grigoriev I.V."/>
            <person name="Henry S.A."/>
            <person name="Pawlowska T.E."/>
        </authorList>
    </citation>
    <scope>NUCLEOTIDE SEQUENCE [LARGE SCALE GENOMIC DNA]</scope>
    <source>
        <strain evidence="1 2">ATCC 52813</strain>
    </source>
</reference>
<dbReference type="EMBL" id="KZ303852">
    <property type="protein sequence ID" value="PHZ11329.1"/>
    <property type="molecule type" value="Genomic_DNA"/>
</dbReference>
<dbReference type="Proteomes" id="UP000242254">
    <property type="component" value="Unassembled WGS sequence"/>
</dbReference>
<evidence type="ECO:0000313" key="2">
    <source>
        <dbReference type="Proteomes" id="UP000242254"/>
    </source>
</evidence>
<proteinExistence type="predicted"/>
<accession>A0A2G4SRC6</accession>
<dbReference type="RefSeq" id="XP_023465037.1">
    <property type="nucleotide sequence ID" value="XM_023611268.1"/>
</dbReference>
<dbReference type="GeneID" id="35442258"/>
<keyword evidence="2" id="KW-1185">Reference proteome</keyword>
<dbReference type="AlphaFoldDB" id="A0A2G4SRC6"/>
<protein>
    <submittedName>
        <fullName evidence="1">Uncharacterized protein</fullName>
    </submittedName>
</protein>